<dbReference type="EMBL" id="KC246797">
    <property type="protein sequence ID" value="AHF24551.1"/>
    <property type="molecule type" value="Genomic_DNA"/>
</dbReference>
<reference evidence="1" key="1">
    <citation type="journal article" date="2013" name="PLoS ONE">
        <title>Metagenomic insights into the carbohydrate-active enzymes carried by the microorganisms adhering to solid digesta in the rumen of cows.</title>
        <authorList>
            <person name="Wang L."/>
            <person name="Hatem A."/>
            <person name="Catalyurek U.V."/>
            <person name="Morrison M."/>
            <person name="Yu Z."/>
        </authorList>
    </citation>
    <scope>NUCLEOTIDE SEQUENCE</scope>
</reference>
<name>W0FIC9_9BACT</name>
<accession>W0FIC9</accession>
<dbReference type="AntiFam" id="ANF00280">
    <property type="entry name" value="Spurious ORF (shadow ORF of PyrG)"/>
</dbReference>
<protein>
    <submittedName>
        <fullName evidence="1">Uncharacterized protein</fullName>
    </submittedName>
</protein>
<organism evidence="1">
    <name type="scientific">uncultured bacterium Contig248</name>
    <dbReference type="NCBI Taxonomy" id="1393544"/>
    <lineage>
        <taxon>Bacteria</taxon>
        <taxon>environmental samples</taxon>
    </lineage>
</organism>
<evidence type="ECO:0000313" key="1">
    <source>
        <dbReference type="EMBL" id="AHF24551.1"/>
    </source>
</evidence>
<dbReference type="AlphaFoldDB" id="W0FIC9"/>
<proteinExistence type="predicted"/>
<sequence>MICTVCPQIFALPLLVEDVPVDLAGRQIRIAVQILVDETLIMPEIQIGLRAVVRHEDFAVL</sequence>